<dbReference type="PANTHER" id="PTHR32322:SF2">
    <property type="entry name" value="EAMA DOMAIN-CONTAINING PROTEIN"/>
    <property type="match status" value="1"/>
</dbReference>
<dbReference type="AlphaFoldDB" id="A0A163LY09"/>
<evidence type="ECO:0000256" key="1">
    <source>
        <dbReference type="ARBA" id="ARBA00004127"/>
    </source>
</evidence>
<dbReference type="STRING" id="59843.A3958_22135"/>
<comment type="similarity">
    <text evidence="2">Belongs to the EamA transporter family.</text>
</comment>
<proteinExistence type="inferred from homology"/>
<comment type="caution">
    <text evidence="8">The sequence shown here is derived from an EMBL/GenBank/DDBJ whole genome shotgun (WGS) entry which is preliminary data.</text>
</comment>
<evidence type="ECO:0000256" key="4">
    <source>
        <dbReference type="ARBA" id="ARBA00022989"/>
    </source>
</evidence>
<comment type="subcellular location">
    <subcellularLocation>
        <location evidence="1">Endomembrane system</location>
        <topology evidence="1">Multi-pass membrane protein</topology>
    </subcellularLocation>
</comment>
<evidence type="ECO:0000313" key="8">
    <source>
        <dbReference type="EMBL" id="KZS48571.1"/>
    </source>
</evidence>
<dbReference type="PANTHER" id="PTHR32322">
    <property type="entry name" value="INNER MEMBRANE TRANSPORTER"/>
    <property type="match status" value="1"/>
</dbReference>
<evidence type="ECO:0000259" key="7">
    <source>
        <dbReference type="Pfam" id="PF00892"/>
    </source>
</evidence>
<feature type="transmembrane region" description="Helical" evidence="6">
    <location>
        <begin position="7"/>
        <end position="27"/>
    </location>
</feature>
<organism evidence="8 9">
    <name type="scientific">Paenibacillus glucanolyticus</name>
    <dbReference type="NCBI Taxonomy" id="59843"/>
    <lineage>
        <taxon>Bacteria</taxon>
        <taxon>Bacillati</taxon>
        <taxon>Bacillota</taxon>
        <taxon>Bacilli</taxon>
        <taxon>Bacillales</taxon>
        <taxon>Paenibacillaceae</taxon>
        <taxon>Paenibacillus</taxon>
    </lineage>
</organism>
<dbReference type="OrthoDB" id="67135at2"/>
<feature type="transmembrane region" description="Helical" evidence="6">
    <location>
        <begin position="33"/>
        <end position="53"/>
    </location>
</feature>
<feature type="transmembrane region" description="Helical" evidence="6">
    <location>
        <begin position="216"/>
        <end position="236"/>
    </location>
</feature>
<evidence type="ECO:0000313" key="9">
    <source>
        <dbReference type="Proteomes" id="UP000076796"/>
    </source>
</evidence>
<evidence type="ECO:0000256" key="6">
    <source>
        <dbReference type="SAM" id="Phobius"/>
    </source>
</evidence>
<sequence>MARSLYIALILLSLIWGGSFFFIKSLLHDFGPWGIAFLRSTCGFLFISIIMLIMRKPFDLRRIKWLPTFVVAMINMALPWTLIGFSETKLASSMASVLNATTPIWTMLVGLLFFGSVFRRIQWVGMGIALVGLIILLGIRPGSFMTVDFIGFAAMIGATMCYAVGSQLSKRLLGGLTMYQLTFGTLLGAMVGSGILAFTTERVDVTKILEPANMGALVGLGIFGSGVAYILFNYMVLKGSPEFATSVTYLVPATAMIWGYTLLDEPIGWNLIIGLILILSGVFITNRGGSRSKGKAAGIPG</sequence>
<feature type="transmembrane region" description="Helical" evidence="6">
    <location>
        <begin position="267"/>
        <end position="285"/>
    </location>
</feature>
<feature type="domain" description="EamA" evidence="7">
    <location>
        <begin position="150"/>
        <end position="286"/>
    </location>
</feature>
<dbReference type="Proteomes" id="UP000076796">
    <property type="component" value="Unassembled WGS sequence"/>
</dbReference>
<feature type="domain" description="EamA" evidence="7">
    <location>
        <begin position="6"/>
        <end position="137"/>
    </location>
</feature>
<feature type="transmembrane region" description="Helical" evidence="6">
    <location>
        <begin position="145"/>
        <end position="164"/>
    </location>
</feature>
<feature type="transmembrane region" description="Helical" evidence="6">
    <location>
        <begin position="243"/>
        <end position="261"/>
    </location>
</feature>
<evidence type="ECO:0000256" key="3">
    <source>
        <dbReference type="ARBA" id="ARBA00022692"/>
    </source>
</evidence>
<protein>
    <submittedName>
        <fullName evidence="8">Multidrug transporter</fullName>
    </submittedName>
</protein>
<keyword evidence="3 6" id="KW-0812">Transmembrane</keyword>
<evidence type="ECO:0000256" key="5">
    <source>
        <dbReference type="ARBA" id="ARBA00023136"/>
    </source>
</evidence>
<keyword evidence="4 6" id="KW-1133">Transmembrane helix</keyword>
<gene>
    <name evidence="8" type="ORF">AWU65_22875</name>
</gene>
<feature type="transmembrane region" description="Helical" evidence="6">
    <location>
        <begin position="91"/>
        <end position="114"/>
    </location>
</feature>
<dbReference type="SUPFAM" id="SSF103481">
    <property type="entry name" value="Multidrug resistance efflux transporter EmrE"/>
    <property type="match status" value="2"/>
</dbReference>
<dbReference type="InterPro" id="IPR037185">
    <property type="entry name" value="EmrE-like"/>
</dbReference>
<dbReference type="GeneID" id="97555871"/>
<dbReference type="EMBL" id="LWMH01000001">
    <property type="protein sequence ID" value="KZS48571.1"/>
    <property type="molecule type" value="Genomic_DNA"/>
</dbReference>
<accession>A0A163LY09</accession>
<dbReference type="InterPro" id="IPR000620">
    <property type="entry name" value="EamA_dom"/>
</dbReference>
<feature type="transmembrane region" description="Helical" evidence="6">
    <location>
        <begin position="65"/>
        <end position="85"/>
    </location>
</feature>
<feature type="transmembrane region" description="Helical" evidence="6">
    <location>
        <begin position="121"/>
        <end position="139"/>
    </location>
</feature>
<dbReference type="Pfam" id="PF00892">
    <property type="entry name" value="EamA"/>
    <property type="match status" value="2"/>
</dbReference>
<keyword evidence="9" id="KW-1185">Reference proteome</keyword>
<dbReference type="RefSeq" id="WP_006210073.1">
    <property type="nucleotide sequence ID" value="NZ_CP147845.1"/>
</dbReference>
<dbReference type="GO" id="GO:0016020">
    <property type="term" value="C:membrane"/>
    <property type="evidence" value="ECO:0007669"/>
    <property type="project" value="UniProtKB-SubCell"/>
</dbReference>
<reference evidence="8" key="1">
    <citation type="journal article" date="2016" name="Genome Announc.">
        <title>Draft genomes of two strains of Paenibacillus glucanolyticus with capability to degrade lignocellulose.</title>
        <authorList>
            <person name="Mathews S.L."/>
            <person name="Pawlak J."/>
            <person name="Grunden A.M."/>
        </authorList>
    </citation>
    <scope>NUCLEOTIDE SEQUENCE [LARGE SCALE GENOMIC DNA]</scope>
    <source>
        <strain evidence="8">SLM1</strain>
    </source>
</reference>
<evidence type="ECO:0000256" key="2">
    <source>
        <dbReference type="ARBA" id="ARBA00007362"/>
    </source>
</evidence>
<name>A0A163LY09_9BACL</name>
<dbReference type="InterPro" id="IPR050638">
    <property type="entry name" value="AA-Vitamin_Transporters"/>
</dbReference>
<keyword evidence="5 6" id="KW-0472">Membrane</keyword>
<feature type="transmembrane region" description="Helical" evidence="6">
    <location>
        <begin position="176"/>
        <end position="196"/>
    </location>
</feature>